<proteinExistence type="predicted"/>
<evidence type="ECO:0000313" key="1">
    <source>
        <dbReference type="EMBL" id="MBJ3764204.1"/>
    </source>
</evidence>
<dbReference type="InterPro" id="IPR024524">
    <property type="entry name" value="DUF3800"/>
</dbReference>
<keyword evidence="2" id="KW-1185">Reference proteome</keyword>
<dbReference type="Pfam" id="PF12686">
    <property type="entry name" value="DUF3800"/>
    <property type="match status" value="1"/>
</dbReference>
<dbReference type="Proteomes" id="UP000642488">
    <property type="component" value="Unassembled WGS sequence"/>
</dbReference>
<dbReference type="EMBL" id="JAEKPD010000018">
    <property type="protein sequence ID" value="MBJ3764204.1"/>
    <property type="molecule type" value="Genomic_DNA"/>
</dbReference>
<accession>A0A934ILH1</accession>
<dbReference type="RefSeq" id="WP_198917378.1">
    <property type="nucleotide sequence ID" value="NZ_JAEKPD010000018.1"/>
</dbReference>
<gene>
    <name evidence="1" type="ORF">ILP92_15760</name>
</gene>
<reference evidence="1" key="1">
    <citation type="submission" date="2020-12" db="EMBL/GenBank/DDBJ databases">
        <title>Bacterial taxonomy.</title>
        <authorList>
            <person name="Pan X."/>
        </authorList>
    </citation>
    <scope>NUCLEOTIDE SEQUENCE</scope>
    <source>
        <strain evidence="1">KCTC 52957</strain>
    </source>
</reference>
<comment type="caution">
    <text evidence="1">The sequence shown here is derived from an EMBL/GenBank/DDBJ whole genome shotgun (WGS) entry which is preliminary data.</text>
</comment>
<protein>
    <submittedName>
        <fullName evidence="1">DUF3800 domain-containing protein</fullName>
    </submittedName>
</protein>
<evidence type="ECO:0000313" key="2">
    <source>
        <dbReference type="Proteomes" id="UP000642488"/>
    </source>
</evidence>
<organism evidence="1 2">
    <name type="scientific">Palleronia pontilimi</name>
    <dbReference type="NCBI Taxonomy" id="1964209"/>
    <lineage>
        <taxon>Bacteria</taxon>
        <taxon>Pseudomonadati</taxon>
        <taxon>Pseudomonadota</taxon>
        <taxon>Alphaproteobacteria</taxon>
        <taxon>Rhodobacterales</taxon>
        <taxon>Roseobacteraceae</taxon>
        <taxon>Palleronia</taxon>
    </lineage>
</organism>
<dbReference type="AlphaFoldDB" id="A0A934ILH1"/>
<sequence>MFAYTDETGHSGRNIFDKNEIFRLGSILSINDIRHPCESVIGPFVKRKGVERLHANQWQDHEIAELGQNILDTLDDGNKWNFNIMQIHKPYVAPTKLVDLIFDPGENSAVPGVWYWDEMHRHILCLMMDDALNFKAAKQFWTAYLADDIDGVICTLGEVESFISSAGYPKPFKSVVKEAFKFARKSPGSFTMNATRKRKGYQAHTPNVIAFTQLFQAIHEFSRDTGSKPEILFHDKQDEFRSELQDTYQCFGGVVIQDTCDGSWPDAILADYKIGELEILPSVDNAGLQAADLLLWVNQRSSDNAEINVLKDRLGSLESPYYIGRGMSELIVDIHMKQRAR</sequence>
<name>A0A934ILH1_9RHOB</name>